<dbReference type="EMBL" id="CAJNBJ010000017">
    <property type="protein sequence ID" value="CAE6769008.1"/>
    <property type="molecule type" value="Genomic_DNA"/>
</dbReference>
<keyword evidence="2" id="KW-1185">Reference proteome</keyword>
<accession>A0ABM8RSG3</accession>
<proteinExistence type="predicted"/>
<comment type="caution">
    <text evidence="1">The sequence shown here is derived from an EMBL/GenBank/DDBJ whole genome shotgun (WGS) entry which is preliminary data.</text>
</comment>
<gene>
    <name evidence="1" type="ORF">NSPZN2_40183</name>
</gene>
<evidence type="ECO:0008006" key="3">
    <source>
        <dbReference type="Google" id="ProtNLM"/>
    </source>
</evidence>
<organism evidence="1 2">
    <name type="scientific">Nitrospira defluvii</name>
    <dbReference type="NCBI Taxonomy" id="330214"/>
    <lineage>
        <taxon>Bacteria</taxon>
        <taxon>Pseudomonadati</taxon>
        <taxon>Nitrospirota</taxon>
        <taxon>Nitrospiria</taxon>
        <taxon>Nitrospirales</taxon>
        <taxon>Nitrospiraceae</taxon>
        <taxon>Nitrospira</taxon>
    </lineage>
</organism>
<dbReference type="RefSeq" id="WP_213043041.1">
    <property type="nucleotide sequence ID" value="NZ_CAJNBJ010000017.1"/>
</dbReference>
<evidence type="ECO:0000313" key="2">
    <source>
        <dbReference type="Proteomes" id="UP000675880"/>
    </source>
</evidence>
<protein>
    <recommendedName>
        <fullName evidence="3">Transposase</fullName>
    </recommendedName>
</protein>
<reference evidence="1 2" key="1">
    <citation type="submission" date="2021-02" db="EMBL/GenBank/DDBJ databases">
        <authorList>
            <person name="Han P."/>
        </authorList>
    </citation>
    <scope>NUCLEOTIDE SEQUENCE [LARGE SCALE GENOMIC DNA]</scope>
    <source>
        <strain evidence="1">Candidatus Nitrospira sp. ZN2</strain>
    </source>
</reference>
<sequence>MKQQWQRPVRRNDRQQPGHEKEEIWLLSVREFMKLPLSRLLSTRTQIRLSRLTLPDQAA</sequence>
<dbReference type="Proteomes" id="UP000675880">
    <property type="component" value="Unassembled WGS sequence"/>
</dbReference>
<name>A0ABM8RSG3_9BACT</name>
<evidence type="ECO:0000313" key="1">
    <source>
        <dbReference type="EMBL" id="CAE6769008.1"/>
    </source>
</evidence>